<evidence type="ECO:0000313" key="3">
    <source>
        <dbReference type="Proteomes" id="UP000190074"/>
    </source>
</evidence>
<feature type="region of interest" description="Disordered" evidence="1">
    <location>
        <begin position="250"/>
        <end position="277"/>
    </location>
</feature>
<dbReference type="EMBL" id="FVGW01000005">
    <property type="protein sequence ID" value="SKM18010.1"/>
    <property type="molecule type" value="Genomic_DNA"/>
</dbReference>
<name>A0A1U5N8J4_9MYCO</name>
<evidence type="ECO:0000256" key="1">
    <source>
        <dbReference type="SAM" id="MobiDB-lite"/>
    </source>
</evidence>
<dbReference type="RefSeq" id="WP_024571101.1">
    <property type="nucleotide sequence ID" value="NZ_CP021122.1"/>
</dbReference>
<sequence>MNSGRTLLTEGARVLTNSGTAVVVAVSSTGVKFRDSVGKEEHVGWPELSDARMIAGGQVSAFSELLRPMWDALDENTRQVALKRLEVVQEVVTGYRDGHPELAREGEPRSPFGPGFGVSESRRCIVMAELLGYEGQLDRSHQRRIRDGEIRSTAPNPSTIRNWVRAWRKGGLRELVDGRSLRPAKSWDLIDDRYRLVAEQVVNTLDGDRSTMSLNEVDRRIRVELKAAGETDVVTPQRITQAFLSNLMSAKGSTTRSQRSRSLQKISGTRPHLGLLT</sequence>
<protein>
    <submittedName>
        <fullName evidence="2">Integrase family protein</fullName>
    </submittedName>
</protein>
<dbReference type="AlphaFoldDB" id="A0A1U5N8J4"/>
<proteinExistence type="predicted"/>
<evidence type="ECO:0000313" key="2">
    <source>
        <dbReference type="EMBL" id="SKM18010.1"/>
    </source>
</evidence>
<reference evidence="2 3" key="1">
    <citation type="submission" date="2016-11" db="EMBL/GenBank/DDBJ databases">
        <authorList>
            <consortium name="Pathogen Informatics"/>
        </authorList>
    </citation>
    <scope>NUCLEOTIDE SEQUENCE [LARGE SCALE GENOMIC DNA]</scope>
    <source>
        <strain evidence="2 3">911</strain>
    </source>
</reference>
<gene>
    <name evidence="2" type="ORF">SAMEA2259716_02910</name>
</gene>
<organism evidence="2 3">
    <name type="scientific">Mycobacteroides abscessus subsp. massiliense</name>
    <dbReference type="NCBI Taxonomy" id="1962118"/>
    <lineage>
        <taxon>Bacteria</taxon>
        <taxon>Bacillati</taxon>
        <taxon>Actinomycetota</taxon>
        <taxon>Actinomycetes</taxon>
        <taxon>Mycobacteriales</taxon>
        <taxon>Mycobacteriaceae</taxon>
        <taxon>Mycobacteroides</taxon>
        <taxon>Mycobacteroides abscessus</taxon>
    </lineage>
</organism>
<accession>A0A1U5N8J4</accession>
<dbReference type="Proteomes" id="UP000190074">
    <property type="component" value="Unassembled WGS sequence"/>
</dbReference>